<keyword evidence="1" id="KW-0472">Membrane</keyword>
<dbReference type="AlphaFoldDB" id="A0A540M2J8"/>
<evidence type="ECO:0000256" key="1">
    <source>
        <dbReference type="SAM" id="Phobius"/>
    </source>
</evidence>
<feature type="transmembrane region" description="Helical" evidence="1">
    <location>
        <begin position="190"/>
        <end position="209"/>
    </location>
</feature>
<keyword evidence="1" id="KW-0812">Transmembrane</keyword>
<dbReference type="PANTHER" id="PTHR33881:SF10">
    <property type="entry name" value="SLIT HOMOLOG 2 PROTEIN-LIKE"/>
    <property type="match status" value="1"/>
</dbReference>
<proteinExistence type="predicted"/>
<evidence type="ECO:0000313" key="3">
    <source>
        <dbReference type="EMBL" id="TQD92973.1"/>
    </source>
</evidence>
<protein>
    <recommendedName>
        <fullName evidence="5">EGF-like domain-containing protein</fullName>
    </recommendedName>
</protein>
<dbReference type="Proteomes" id="UP000315295">
    <property type="component" value="Unassembled WGS sequence"/>
</dbReference>
<keyword evidence="1" id="KW-1133">Transmembrane helix</keyword>
<evidence type="ECO:0000313" key="4">
    <source>
        <dbReference type="Proteomes" id="UP000315295"/>
    </source>
</evidence>
<organism evidence="3 4">
    <name type="scientific">Malus baccata</name>
    <name type="common">Siberian crab apple</name>
    <name type="synonym">Pyrus baccata</name>
    <dbReference type="NCBI Taxonomy" id="106549"/>
    <lineage>
        <taxon>Eukaryota</taxon>
        <taxon>Viridiplantae</taxon>
        <taxon>Streptophyta</taxon>
        <taxon>Embryophyta</taxon>
        <taxon>Tracheophyta</taxon>
        <taxon>Spermatophyta</taxon>
        <taxon>Magnoliopsida</taxon>
        <taxon>eudicotyledons</taxon>
        <taxon>Gunneridae</taxon>
        <taxon>Pentapetalae</taxon>
        <taxon>rosids</taxon>
        <taxon>fabids</taxon>
        <taxon>Rosales</taxon>
        <taxon>Rosaceae</taxon>
        <taxon>Amygdaloideae</taxon>
        <taxon>Maleae</taxon>
        <taxon>Malus</taxon>
    </lineage>
</organism>
<keyword evidence="2" id="KW-0732">Signal</keyword>
<reference evidence="3 4" key="1">
    <citation type="journal article" date="2019" name="G3 (Bethesda)">
        <title>Sequencing of a Wild Apple (Malus baccata) Genome Unravels the Differences Between Cultivated and Wild Apple Species Regarding Disease Resistance and Cold Tolerance.</title>
        <authorList>
            <person name="Chen X."/>
        </authorList>
    </citation>
    <scope>NUCLEOTIDE SEQUENCE [LARGE SCALE GENOMIC DNA]</scope>
    <source>
        <strain evidence="4">cv. Shandingzi</strain>
        <tissue evidence="3">Leaves</tissue>
    </source>
</reference>
<feature type="chain" id="PRO_5021702790" description="EGF-like domain-containing protein" evidence="2">
    <location>
        <begin position="22"/>
        <end position="211"/>
    </location>
</feature>
<sequence length="211" mass="23108">MAFSNSMAVLYVLLVAVPMAAFVLDWPENLAPMIAAEICKQVECGRGACKFDMNEPLTFTCECEPNWKRTFDGDDDLKFLPCVIPNCTLDYNCQPAPPSVPKKELPHNLSAFDPCYWSYCGEGNCVRNSTYNYAPICECKSGFSNLLNVTAFPCYNECTLQPDCASLGIKVANSNSRTGSGNDSSQATSFLPGKFLLMAIVTVSVGMILRK</sequence>
<evidence type="ECO:0008006" key="5">
    <source>
        <dbReference type="Google" id="ProtNLM"/>
    </source>
</evidence>
<dbReference type="PANTHER" id="PTHR33881">
    <property type="entry name" value="NEUROGENIC LOCUS NOTCH-LIKE PROTEIN"/>
    <property type="match status" value="1"/>
</dbReference>
<keyword evidence="4" id="KW-1185">Reference proteome</keyword>
<name>A0A540M2J8_MALBA</name>
<evidence type="ECO:0000256" key="2">
    <source>
        <dbReference type="SAM" id="SignalP"/>
    </source>
</evidence>
<dbReference type="EMBL" id="VIEB01000380">
    <property type="protein sequence ID" value="TQD92973.1"/>
    <property type="molecule type" value="Genomic_DNA"/>
</dbReference>
<feature type="signal peptide" evidence="2">
    <location>
        <begin position="1"/>
        <end position="21"/>
    </location>
</feature>
<accession>A0A540M2J8</accession>
<dbReference type="STRING" id="106549.A0A540M2J8"/>
<gene>
    <name evidence="3" type="ORF">C1H46_021453</name>
</gene>
<comment type="caution">
    <text evidence="3">The sequence shown here is derived from an EMBL/GenBank/DDBJ whole genome shotgun (WGS) entry which is preliminary data.</text>
</comment>